<reference evidence="8 9" key="1">
    <citation type="submission" date="2017-10" db="EMBL/GenBank/DDBJ databases">
        <title>Frigbacter circumglobatus gen. nov. sp. nov., isolated from sediment cultured in situ.</title>
        <authorList>
            <person name="Zhao Z."/>
        </authorList>
    </citation>
    <scope>NUCLEOTIDE SEQUENCE [LARGE SCALE GENOMIC DNA]</scope>
    <source>
        <strain evidence="8 9">ZYL</strain>
    </source>
</reference>
<dbReference type="InterPro" id="IPR036649">
    <property type="entry name" value="Pyrophosphatase_sf"/>
</dbReference>
<comment type="subcellular location">
    <subcellularLocation>
        <location evidence="7">Cytoplasm</location>
    </subcellularLocation>
</comment>
<evidence type="ECO:0000256" key="7">
    <source>
        <dbReference type="HAMAP-Rule" id="MF_00209"/>
    </source>
</evidence>
<evidence type="ECO:0000256" key="3">
    <source>
        <dbReference type="ARBA" id="ARBA00022723"/>
    </source>
</evidence>
<dbReference type="PANTHER" id="PTHR10286">
    <property type="entry name" value="INORGANIC PYROPHOSPHATASE"/>
    <property type="match status" value="1"/>
</dbReference>
<dbReference type="Pfam" id="PF00719">
    <property type="entry name" value="Pyrophosphatase"/>
    <property type="match status" value="1"/>
</dbReference>
<feature type="binding site" evidence="7">
    <location>
        <position position="104"/>
    </location>
    <ligand>
        <name>Mg(2+)</name>
        <dbReference type="ChEBI" id="CHEBI:18420"/>
        <label>1</label>
    </ligand>
</feature>
<feature type="binding site" evidence="7">
    <location>
        <position position="67"/>
    </location>
    <ligand>
        <name>Mg(2+)</name>
        <dbReference type="ChEBI" id="CHEBI:18420"/>
        <label>1</label>
    </ligand>
</feature>
<dbReference type="NCBIfam" id="NF002317">
    <property type="entry name" value="PRK01250.1"/>
    <property type="match status" value="1"/>
</dbReference>
<sequence>MPLVDKISAGKNPPEEINVIIEVPAGGAAVKYEMHKRSGAILVDRILHTPMRYPTNYGYMPHTLSEDGDPCDVMVVVDEPLVPGCVIRARPVGVLLMEDEAGGDEKILAVPDLKTDPTYKNVDTYTDLPELLLNRIQHFFEHYKDLEEGKWVKVTGWEGPEKAKQMILDGIERAKNAPADED</sequence>
<organism evidence="8 9">
    <name type="scientific">Paremcibacter congregatus</name>
    <dbReference type="NCBI Taxonomy" id="2043170"/>
    <lineage>
        <taxon>Bacteria</taxon>
        <taxon>Pseudomonadati</taxon>
        <taxon>Pseudomonadota</taxon>
        <taxon>Alphaproteobacteria</taxon>
        <taxon>Emcibacterales</taxon>
        <taxon>Emcibacteraceae</taxon>
        <taxon>Paremcibacter</taxon>
    </lineage>
</organism>
<protein>
    <recommendedName>
        <fullName evidence="7">Inorganic pyrophosphatase</fullName>
        <ecNumber evidence="7">3.6.1.1</ecNumber>
    </recommendedName>
    <alternativeName>
        <fullName evidence="7">Pyrophosphate phospho-hydrolase</fullName>
        <shortName evidence="7">PPase</shortName>
    </alternativeName>
</protein>
<evidence type="ECO:0000256" key="6">
    <source>
        <dbReference type="ARBA" id="ARBA00047820"/>
    </source>
</evidence>
<dbReference type="Proteomes" id="UP000229730">
    <property type="component" value="Unassembled WGS sequence"/>
</dbReference>
<keyword evidence="9" id="KW-1185">Reference proteome</keyword>
<evidence type="ECO:0000313" key="8">
    <source>
        <dbReference type="EMBL" id="PHZ84987.1"/>
    </source>
</evidence>
<dbReference type="InParanoid" id="A0A2G4YRT4"/>
<evidence type="ECO:0000313" key="9">
    <source>
        <dbReference type="Proteomes" id="UP000229730"/>
    </source>
</evidence>
<name>A0A2G4YRT4_9PROT</name>
<comment type="caution">
    <text evidence="8">The sequence shown here is derived from an EMBL/GenBank/DDBJ whole genome shotgun (WGS) entry which is preliminary data.</text>
</comment>
<comment type="catalytic activity">
    <reaction evidence="6 7">
        <text>diphosphate + H2O = 2 phosphate + H(+)</text>
        <dbReference type="Rhea" id="RHEA:24576"/>
        <dbReference type="ChEBI" id="CHEBI:15377"/>
        <dbReference type="ChEBI" id="CHEBI:15378"/>
        <dbReference type="ChEBI" id="CHEBI:33019"/>
        <dbReference type="ChEBI" id="CHEBI:43474"/>
        <dbReference type="EC" id="3.6.1.1"/>
    </reaction>
</comment>
<feature type="binding site" evidence="7">
    <location>
        <position position="72"/>
    </location>
    <ligand>
        <name>Mg(2+)</name>
        <dbReference type="ChEBI" id="CHEBI:18420"/>
        <label>1</label>
    </ligand>
</feature>
<dbReference type="RefSeq" id="WP_099472605.1">
    <property type="nucleotide sequence ID" value="NZ_CAXBMK010000002.1"/>
</dbReference>
<dbReference type="EC" id="3.6.1.1" evidence="7"/>
<comment type="function">
    <text evidence="7">Catalyzes the hydrolysis of inorganic pyrophosphate (PPi) forming two phosphate ions.</text>
</comment>
<dbReference type="HAMAP" id="MF_00209">
    <property type="entry name" value="Inorganic_PPase"/>
    <property type="match status" value="1"/>
</dbReference>
<feature type="binding site" evidence="7">
    <location>
        <position position="31"/>
    </location>
    <ligand>
        <name>substrate</name>
    </ligand>
</feature>
<comment type="similarity">
    <text evidence="7">Belongs to the PPase family.</text>
</comment>
<dbReference type="InterPro" id="IPR008162">
    <property type="entry name" value="Pyrophosphatase"/>
</dbReference>
<comment type="cofactor">
    <cofactor evidence="1 7">
        <name>Mg(2+)</name>
        <dbReference type="ChEBI" id="CHEBI:18420"/>
    </cofactor>
</comment>
<evidence type="ECO:0000256" key="4">
    <source>
        <dbReference type="ARBA" id="ARBA00022801"/>
    </source>
</evidence>
<evidence type="ECO:0000256" key="2">
    <source>
        <dbReference type="ARBA" id="ARBA00022490"/>
    </source>
</evidence>
<feature type="binding site" evidence="7">
    <location>
        <position position="57"/>
    </location>
    <ligand>
        <name>substrate</name>
    </ligand>
</feature>
<feature type="binding site" evidence="7">
    <location>
        <position position="143"/>
    </location>
    <ligand>
        <name>substrate</name>
    </ligand>
</feature>
<proteinExistence type="inferred from homology"/>
<evidence type="ECO:0000256" key="1">
    <source>
        <dbReference type="ARBA" id="ARBA00001946"/>
    </source>
</evidence>
<dbReference type="EMBL" id="PDEM01000020">
    <property type="protein sequence ID" value="PHZ84987.1"/>
    <property type="molecule type" value="Genomic_DNA"/>
</dbReference>
<dbReference type="GO" id="GO:0000287">
    <property type="term" value="F:magnesium ion binding"/>
    <property type="evidence" value="ECO:0007669"/>
    <property type="project" value="UniProtKB-UniRule"/>
</dbReference>
<dbReference type="AlphaFoldDB" id="A0A2G4YRT4"/>
<evidence type="ECO:0000256" key="5">
    <source>
        <dbReference type="ARBA" id="ARBA00022842"/>
    </source>
</evidence>
<comment type="subunit">
    <text evidence="7">Homohexamer.</text>
</comment>
<dbReference type="CDD" id="cd00412">
    <property type="entry name" value="pyrophosphatase"/>
    <property type="match status" value="1"/>
</dbReference>
<dbReference type="OrthoDB" id="5187599at2"/>
<dbReference type="FunFam" id="3.90.80.10:FF:000003">
    <property type="entry name" value="Inorganic pyrophosphatase"/>
    <property type="match status" value="1"/>
</dbReference>
<keyword evidence="2 7" id="KW-0963">Cytoplasm</keyword>
<dbReference type="Gene3D" id="3.90.80.10">
    <property type="entry name" value="Inorganic pyrophosphatase"/>
    <property type="match status" value="1"/>
</dbReference>
<dbReference type="GO" id="GO:0005737">
    <property type="term" value="C:cytoplasm"/>
    <property type="evidence" value="ECO:0007669"/>
    <property type="project" value="UniProtKB-SubCell"/>
</dbReference>
<keyword evidence="5 7" id="KW-0460">Magnesium</keyword>
<feature type="binding site" evidence="7">
    <location>
        <position position="72"/>
    </location>
    <ligand>
        <name>Mg(2+)</name>
        <dbReference type="ChEBI" id="CHEBI:18420"/>
        <label>2</label>
    </ligand>
</feature>
<keyword evidence="4 7" id="KW-0378">Hydrolase</keyword>
<gene>
    <name evidence="7" type="primary">ppa</name>
    <name evidence="8" type="ORF">CRD36_09710</name>
</gene>
<dbReference type="SUPFAM" id="SSF50324">
    <property type="entry name" value="Inorganic pyrophosphatase"/>
    <property type="match status" value="1"/>
</dbReference>
<dbReference type="GO" id="GO:0006796">
    <property type="term" value="P:phosphate-containing compound metabolic process"/>
    <property type="evidence" value="ECO:0007669"/>
    <property type="project" value="InterPro"/>
</dbReference>
<dbReference type="FunCoup" id="A0A2G4YRT4">
    <property type="interactions" value="379"/>
</dbReference>
<dbReference type="GO" id="GO:0004427">
    <property type="term" value="F:inorganic diphosphate phosphatase activity"/>
    <property type="evidence" value="ECO:0007669"/>
    <property type="project" value="UniProtKB-UniRule"/>
</dbReference>
<feature type="binding site" evidence="7">
    <location>
        <position position="45"/>
    </location>
    <ligand>
        <name>substrate</name>
    </ligand>
</feature>
<accession>A0A2G4YRT4</accession>
<keyword evidence="3 7" id="KW-0479">Metal-binding</keyword>